<dbReference type="CDD" id="cd03757">
    <property type="entry name" value="proteasome_beta_type_1"/>
    <property type="match status" value="1"/>
</dbReference>
<dbReference type="InterPro" id="IPR001353">
    <property type="entry name" value="Proteasome_sua/b"/>
</dbReference>
<dbReference type="InterPro" id="IPR029055">
    <property type="entry name" value="Ntn_hydrolases_N"/>
</dbReference>
<evidence type="ECO:0000313" key="6">
    <source>
        <dbReference type="EMBL" id="ACO11652.1"/>
    </source>
</evidence>
<dbReference type="AlphaFoldDB" id="C1BRJ9"/>
<dbReference type="GO" id="GO:0051603">
    <property type="term" value="P:proteolysis involved in protein catabolic process"/>
    <property type="evidence" value="ECO:0007669"/>
    <property type="project" value="InterPro"/>
</dbReference>
<sequence length="238" mass="26376">MKLLGIESVVGKSELSDYTKNPHQLSFQPYQDNGGTTVGIAGSDFVVIASDTRLASSYDILSRNVPKIFELGSGCVLGSCGCWCDVLTFIRVAESKLKDYHYTHGKELNTPALAQMLSNTLYRRRFFPYYIHNVLAGLDEKGQGVIYTYDPVGHCEKVKMSCGGTSMELIQPILDNIVEKKNMTNGTMKDLSIDETVNIIHDCFISAAERQIQTGDGIMFKIITKEGIETKSVGLRRD</sequence>
<evidence type="ECO:0000256" key="1">
    <source>
        <dbReference type="ARBA" id="ARBA00004123"/>
    </source>
</evidence>
<evidence type="ECO:0000256" key="2">
    <source>
        <dbReference type="ARBA" id="ARBA00022490"/>
    </source>
</evidence>
<keyword evidence="3 6" id="KW-0647">Proteasome</keyword>
<dbReference type="MEROPS" id="T01.986"/>
<dbReference type="GO" id="GO:0005737">
    <property type="term" value="C:cytoplasm"/>
    <property type="evidence" value="ECO:0007669"/>
    <property type="project" value="TreeGrafter"/>
</dbReference>
<dbReference type="Pfam" id="PF00227">
    <property type="entry name" value="Proteasome"/>
    <property type="match status" value="1"/>
</dbReference>
<keyword evidence="4" id="KW-0539">Nucleus</keyword>
<dbReference type="InterPro" id="IPR023333">
    <property type="entry name" value="Proteasome_suB-type"/>
</dbReference>
<name>C1BRJ9_CALRO</name>
<comment type="subunit">
    <text evidence="5">The 26S proteasome consists of a 20S proteasome core and two 19S regulatory subunits. The 20S proteasome core is composed of 28 subunits that are arranged in four stacked rings, resulting in a barrel-shaped structure. The two end rings are each formed by seven alpha subunits, and the two central rings are each formed by seven beta subunits. The catalytic chamber with the active sites is on the inside of the barrel.</text>
</comment>
<dbReference type="SUPFAM" id="SSF56235">
    <property type="entry name" value="N-terminal nucleophile aminohydrolases (Ntn hydrolases)"/>
    <property type="match status" value="1"/>
</dbReference>
<dbReference type="GO" id="GO:0005839">
    <property type="term" value="C:proteasome core complex"/>
    <property type="evidence" value="ECO:0007669"/>
    <property type="project" value="InterPro"/>
</dbReference>
<reference evidence="6" key="1">
    <citation type="submission" date="2009-03" db="EMBL/GenBank/DDBJ databases">
        <title>Caligus rogercresseyi ESTs and full-length cDNAs.</title>
        <authorList>
            <person name="Yasuike M."/>
            <person name="von Schalburg K."/>
            <person name="Cooper G."/>
            <person name="Leong J."/>
            <person name="Jones S.R.M."/>
            <person name="Koop B.F."/>
        </authorList>
    </citation>
    <scope>NUCLEOTIDE SEQUENCE</scope>
    <source>
        <tissue evidence="6">Whole body</tissue>
    </source>
</reference>
<dbReference type="GO" id="GO:0005634">
    <property type="term" value="C:nucleus"/>
    <property type="evidence" value="ECO:0007669"/>
    <property type="project" value="UniProtKB-SubCell"/>
</dbReference>
<dbReference type="PROSITE" id="PS51476">
    <property type="entry name" value="PROTEASOME_BETA_2"/>
    <property type="match status" value="1"/>
</dbReference>
<evidence type="ECO:0000256" key="5">
    <source>
        <dbReference type="ARBA" id="ARBA00026071"/>
    </source>
</evidence>
<dbReference type="PANTHER" id="PTHR32194">
    <property type="entry name" value="METALLOPROTEASE TLDD"/>
    <property type="match status" value="1"/>
</dbReference>
<evidence type="ECO:0000256" key="3">
    <source>
        <dbReference type="ARBA" id="ARBA00022942"/>
    </source>
</evidence>
<protein>
    <submittedName>
        <fullName evidence="6">Proteasome subunit beta type-1</fullName>
    </submittedName>
</protein>
<evidence type="ECO:0000256" key="4">
    <source>
        <dbReference type="ARBA" id="ARBA00023242"/>
    </source>
</evidence>
<dbReference type="FunFam" id="3.60.20.10:FF:000027">
    <property type="entry name" value="Proteasome subunit beta type-6"/>
    <property type="match status" value="1"/>
</dbReference>
<dbReference type="Gene3D" id="3.60.20.10">
    <property type="entry name" value="Glutamine Phosphoribosylpyrophosphate, subunit 1, domain 1"/>
    <property type="match status" value="1"/>
</dbReference>
<comment type="subcellular location">
    <subcellularLocation>
        <location evidence="1">Nucleus</location>
    </subcellularLocation>
</comment>
<proteinExistence type="evidence at transcript level"/>
<organism evidence="6">
    <name type="scientific">Caligus rogercresseyi</name>
    <name type="common">Sea louse</name>
    <dbReference type="NCBI Taxonomy" id="217165"/>
    <lineage>
        <taxon>Eukaryota</taxon>
        <taxon>Metazoa</taxon>
        <taxon>Ecdysozoa</taxon>
        <taxon>Arthropoda</taxon>
        <taxon>Crustacea</taxon>
        <taxon>Multicrustacea</taxon>
        <taxon>Hexanauplia</taxon>
        <taxon>Copepoda</taxon>
        <taxon>Siphonostomatoida</taxon>
        <taxon>Caligidae</taxon>
        <taxon>Caligus</taxon>
    </lineage>
</organism>
<gene>
    <name evidence="6" type="primary">PSB1</name>
</gene>
<dbReference type="PANTHER" id="PTHR32194:SF2">
    <property type="entry name" value="PROTEASOME SUBUNIT BETA TYPE-1"/>
    <property type="match status" value="1"/>
</dbReference>
<keyword evidence="2" id="KW-0963">Cytoplasm</keyword>
<accession>C1BRJ9</accession>
<dbReference type="EMBL" id="BT077228">
    <property type="protein sequence ID" value="ACO11652.1"/>
    <property type="molecule type" value="mRNA"/>
</dbReference>